<accession>A0A6C0C7N4</accession>
<dbReference type="AlphaFoldDB" id="A0A6C0C7N4"/>
<feature type="transmembrane region" description="Helical" evidence="1">
    <location>
        <begin position="55"/>
        <end position="76"/>
    </location>
</feature>
<proteinExistence type="predicted"/>
<evidence type="ECO:0000313" key="2">
    <source>
        <dbReference type="EMBL" id="QHS99819.1"/>
    </source>
</evidence>
<name>A0A6C0C7N4_9ZZZZ</name>
<feature type="transmembrane region" description="Helical" evidence="1">
    <location>
        <begin position="88"/>
        <end position="107"/>
    </location>
</feature>
<keyword evidence="1" id="KW-1133">Transmembrane helix</keyword>
<dbReference type="EMBL" id="MN739348">
    <property type="protein sequence ID" value="QHS99819.1"/>
    <property type="molecule type" value="Genomic_DNA"/>
</dbReference>
<sequence length="164" mass="18641">MSSVAKKVSKANRAISKSIDKKLDGPFDKYNLFEHMGLSDHCWVEDGVKVRGPGVVCWIIIFFIIITTVLNFLAYNEYKNVGLTRNQILFRYLMLTIHAVLLSTFVYSMCKRCRGLESILILILVSFIQALISMAPFVSKITSEIRKLEGDNKINSFLKGNNNK</sequence>
<feature type="transmembrane region" description="Helical" evidence="1">
    <location>
        <begin position="119"/>
        <end position="138"/>
    </location>
</feature>
<organism evidence="2">
    <name type="scientific">viral metagenome</name>
    <dbReference type="NCBI Taxonomy" id="1070528"/>
    <lineage>
        <taxon>unclassified sequences</taxon>
        <taxon>metagenomes</taxon>
        <taxon>organismal metagenomes</taxon>
    </lineage>
</organism>
<keyword evidence="1" id="KW-0472">Membrane</keyword>
<evidence type="ECO:0000256" key="1">
    <source>
        <dbReference type="SAM" id="Phobius"/>
    </source>
</evidence>
<reference evidence="2" key="1">
    <citation type="journal article" date="2020" name="Nature">
        <title>Giant virus diversity and host interactions through global metagenomics.</title>
        <authorList>
            <person name="Schulz F."/>
            <person name="Roux S."/>
            <person name="Paez-Espino D."/>
            <person name="Jungbluth S."/>
            <person name="Walsh D.A."/>
            <person name="Denef V.J."/>
            <person name="McMahon K.D."/>
            <person name="Konstantinidis K.T."/>
            <person name="Eloe-Fadrosh E.A."/>
            <person name="Kyrpides N.C."/>
            <person name="Woyke T."/>
        </authorList>
    </citation>
    <scope>NUCLEOTIDE SEQUENCE</scope>
    <source>
        <strain evidence="2">GVMAG-M-3300020187-37</strain>
    </source>
</reference>
<keyword evidence="1" id="KW-0812">Transmembrane</keyword>
<protein>
    <submittedName>
        <fullName evidence="2">Uncharacterized protein</fullName>
    </submittedName>
</protein>